<proteinExistence type="predicted"/>
<feature type="region of interest" description="Disordered" evidence="1">
    <location>
        <begin position="87"/>
        <end position="172"/>
    </location>
</feature>
<feature type="region of interest" description="Disordered" evidence="1">
    <location>
        <begin position="432"/>
        <end position="458"/>
    </location>
</feature>
<evidence type="ECO:0000256" key="1">
    <source>
        <dbReference type="SAM" id="MobiDB-lite"/>
    </source>
</evidence>
<feature type="compositionally biased region" description="Basic residues" evidence="1">
    <location>
        <begin position="526"/>
        <end position="536"/>
    </location>
</feature>
<gene>
    <name evidence="2" type="ORF">Klosneuvirus_1_75</name>
</gene>
<protein>
    <submittedName>
        <fullName evidence="2">Uncharacterized protein</fullName>
    </submittedName>
</protein>
<sequence length="536" mass="62635">MSNNTDFKNDEANLINNSIPYDDMIDKAKKEYKDDVKGDTKNLMEEIMKNIENLPATETDMNFQYFANPDKLIPGDKIQYFDKEQYKNETHRESEKYNNRTESLNDYTKNDYSKNDYSKNDYSKNDSKQQTETKDMNTYSAAPKGGSYGPSYGDGPSYATEQPPDDKYCGFGSEEELNLGKLDMLRKLGELTQHGVKLSQNYNMKSDYKAMKYEYELHRSIKDKHNGVKWLSNLLLNVTYGMEIANEAFNPFEFRLKGWSEQMNEDVDDYYDVLGELYEKYFKSGKPVPPELKLVFMMGASAVKFHIAHTALGKIPSLTEAMAQNPELAKKLNEQAIANKIKEQHDKHKETFDGKLDEQHQNARKKAEELQMLKDKQNEMLKSQQHSQQTQQQFIQQQQLQQQFMQQQMMEQQAMQQQLFTKQRQLETLQKQLNQQRSDSRSMYTNTSEKKSRQQKTMLKPVVPDSIRNKFSITRKTQMNNSNPVEDFNYIQIDPDIENIINDKLNDTQSLISDNDSRESKESKGSKRRKTIRINT</sequence>
<evidence type="ECO:0000313" key="2">
    <source>
        <dbReference type="EMBL" id="ARF11218.1"/>
    </source>
</evidence>
<feature type="compositionally biased region" description="Basic and acidic residues" evidence="1">
    <location>
        <begin position="87"/>
        <end position="99"/>
    </location>
</feature>
<dbReference type="InterPro" id="IPR043910">
    <property type="entry name" value="DUF5767"/>
</dbReference>
<feature type="compositionally biased region" description="Basic and acidic residues" evidence="1">
    <location>
        <begin position="108"/>
        <end position="135"/>
    </location>
</feature>
<feature type="compositionally biased region" description="Basic and acidic residues" evidence="1">
    <location>
        <begin position="515"/>
        <end position="525"/>
    </location>
</feature>
<reference evidence="2" key="1">
    <citation type="journal article" date="2017" name="Science">
        <title>Giant viruses with an expanded complement of translation system components.</title>
        <authorList>
            <person name="Schulz F."/>
            <person name="Yutin N."/>
            <person name="Ivanova N.N."/>
            <person name="Ortega D.R."/>
            <person name="Lee T.K."/>
            <person name="Vierheilig J."/>
            <person name="Daims H."/>
            <person name="Horn M."/>
            <person name="Wagner M."/>
            <person name="Jensen G.J."/>
            <person name="Kyrpides N.C."/>
            <person name="Koonin E.V."/>
            <person name="Woyke T."/>
        </authorList>
    </citation>
    <scope>NUCLEOTIDE SEQUENCE</scope>
    <source>
        <strain evidence="2">KNV1</strain>
    </source>
</reference>
<feature type="compositionally biased region" description="Low complexity" evidence="1">
    <location>
        <begin position="143"/>
        <end position="158"/>
    </location>
</feature>
<dbReference type="Pfam" id="PF19071">
    <property type="entry name" value="DUF5767"/>
    <property type="match status" value="1"/>
</dbReference>
<organism evidence="2">
    <name type="scientific">Klosneuvirus KNV1</name>
    <dbReference type="NCBI Taxonomy" id="1977640"/>
    <lineage>
        <taxon>Viruses</taxon>
        <taxon>Varidnaviria</taxon>
        <taxon>Bamfordvirae</taxon>
        <taxon>Nucleocytoviricota</taxon>
        <taxon>Megaviricetes</taxon>
        <taxon>Imitervirales</taxon>
        <taxon>Mimiviridae</taxon>
        <taxon>Klosneuvirinae</taxon>
        <taxon>Klosneuvirus</taxon>
    </lineage>
</organism>
<accession>A0A1V0SHV5</accession>
<feature type="region of interest" description="Disordered" evidence="1">
    <location>
        <begin position="510"/>
        <end position="536"/>
    </location>
</feature>
<feature type="compositionally biased region" description="Polar residues" evidence="1">
    <location>
        <begin position="432"/>
        <end position="447"/>
    </location>
</feature>
<name>A0A1V0SHV5_9VIRU</name>
<dbReference type="EMBL" id="KY684108">
    <property type="protein sequence ID" value="ARF11218.1"/>
    <property type="molecule type" value="Genomic_DNA"/>
</dbReference>